<evidence type="ECO:0000313" key="3">
    <source>
        <dbReference type="Proteomes" id="UP001500227"/>
    </source>
</evidence>
<organism evidence="2 3">
    <name type="scientific">Paenalcaligenes hermetiae</name>
    <dbReference type="NCBI Taxonomy" id="1157987"/>
    <lineage>
        <taxon>Bacteria</taxon>
        <taxon>Pseudomonadati</taxon>
        <taxon>Pseudomonadota</taxon>
        <taxon>Betaproteobacteria</taxon>
        <taxon>Burkholderiales</taxon>
        <taxon>Alcaligenaceae</taxon>
        <taxon>Paenalcaligenes</taxon>
    </lineage>
</organism>
<name>A0ABP9M9E6_9BURK</name>
<dbReference type="EMBL" id="BAABKD010000009">
    <property type="protein sequence ID" value="GAA5091086.1"/>
    <property type="molecule type" value="Genomic_DNA"/>
</dbReference>
<feature type="domain" description="Extradiol ring-cleavage dioxygenase LigAB LigA subunit" evidence="1">
    <location>
        <begin position="6"/>
        <end position="63"/>
    </location>
</feature>
<keyword evidence="3" id="KW-1185">Reference proteome</keyword>
<sequence length="100" mass="11492">MSRNVLERVLWQLSVERPAKERFREDPEGFLSRFDLTDEEKAMVLNFDVKAMQELGVNAMLTMGFWQEMAPNRSMRLYKEKLGATDEQTAGFSAALKGSN</sequence>
<dbReference type="Gene3D" id="1.10.700.10">
    <property type="entry name" value="Dioxygenase LigAB, LigA subunit"/>
    <property type="match status" value="1"/>
</dbReference>
<dbReference type="SUPFAM" id="SSF48076">
    <property type="entry name" value="LigA subunit of an aromatic-ring-opening dioxygenase LigAB"/>
    <property type="match status" value="1"/>
</dbReference>
<reference evidence="3" key="1">
    <citation type="journal article" date="2019" name="Int. J. Syst. Evol. Microbiol.">
        <title>The Global Catalogue of Microorganisms (GCM) 10K type strain sequencing project: providing services to taxonomists for standard genome sequencing and annotation.</title>
        <authorList>
            <consortium name="The Broad Institute Genomics Platform"/>
            <consortium name="The Broad Institute Genome Sequencing Center for Infectious Disease"/>
            <person name="Wu L."/>
            <person name="Ma J."/>
        </authorList>
    </citation>
    <scope>NUCLEOTIDE SEQUENCE [LARGE SCALE GENOMIC DNA]</scope>
    <source>
        <strain evidence="3">JCM 18423</strain>
    </source>
</reference>
<proteinExistence type="predicted"/>
<dbReference type="Proteomes" id="UP001500227">
    <property type="component" value="Unassembled WGS sequence"/>
</dbReference>
<dbReference type="CDD" id="cd07321">
    <property type="entry name" value="Extradiol_Dioxygenase_3A_like"/>
    <property type="match status" value="1"/>
</dbReference>
<evidence type="ECO:0000259" key="1">
    <source>
        <dbReference type="Pfam" id="PF07746"/>
    </source>
</evidence>
<evidence type="ECO:0000313" key="2">
    <source>
        <dbReference type="EMBL" id="GAA5091086.1"/>
    </source>
</evidence>
<accession>A0ABP9M9E6</accession>
<dbReference type="RefSeq" id="WP_260650951.1">
    <property type="nucleotide sequence ID" value="NZ_BAABKD010000009.1"/>
</dbReference>
<dbReference type="InterPro" id="IPR036622">
    <property type="entry name" value="LigA_sf"/>
</dbReference>
<gene>
    <name evidence="2" type="ORF">GCM10023337_16440</name>
</gene>
<comment type="caution">
    <text evidence="2">The sequence shown here is derived from an EMBL/GenBank/DDBJ whole genome shotgun (WGS) entry which is preliminary data.</text>
</comment>
<dbReference type="InterPro" id="IPR011986">
    <property type="entry name" value="Xdiol_dOase_LigA"/>
</dbReference>
<protein>
    <recommendedName>
        <fullName evidence="1">Extradiol ring-cleavage dioxygenase LigAB LigA subunit domain-containing protein</fullName>
    </recommendedName>
</protein>
<dbReference type="Pfam" id="PF07746">
    <property type="entry name" value="LigA"/>
    <property type="match status" value="1"/>
</dbReference>